<keyword evidence="3" id="KW-1185">Reference proteome</keyword>
<evidence type="ECO:0000313" key="2">
    <source>
        <dbReference type="EMBL" id="MBB5717395.1"/>
    </source>
</evidence>
<dbReference type="EMBL" id="JACIJI010000001">
    <property type="protein sequence ID" value="MBB5717395.1"/>
    <property type="molecule type" value="Genomic_DNA"/>
</dbReference>
<proteinExistence type="predicted"/>
<dbReference type="InterPro" id="IPR003795">
    <property type="entry name" value="DUF192"/>
</dbReference>
<dbReference type="Gene3D" id="2.60.120.1140">
    <property type="entry name" value="Protein of unknown function DUF192"/>
    <property type="match status" value="1"/>
</dbReference>
<keyword evidence="1" id="KW-0732">Signal</keyword>
<dbReference type="InterPro" id="IPR038695">
    <property type="entry name" value="Saro_0823-like_sf"/>
</dbReference>
<feature type="chain" id="PRO_5032334482" description="DUF192 domain-containing protein" evidence="1">
    <location>
        <begin position="27"/>
        <end position="166"/>
    </location>
</feature>
<evidence type="ECO:0000313" key="3">
    <source>
        <dbReference type="Proteomes" id="UP000554342"/>
    </source>
</evidence>
<dbReference type="AlphaFoldDB" id="A0A840YV29"/>
<dbReference type="Proteomes" id="UP000554342">
    <property type="component" value="Unassembled WGS sequence"/>
</dbReference>
<dbReference type="PANTHER" id="PTHR37953:SF1">
    <property type="entry name" value="UPF0127 PROTEIN MJ1496"/>
    <property type="match status" value="1"/>
</dbReference>
<organism evidence="2 3">
    <name type="scientific">Stakelama sediminis</name>
    <dbReference type="NCBI Taxonomy" id="463200"/>
    <lineage>
        <taxon>Bacteria</taxon>
        <taxon>Pseudomonadati</taxon>
        <taxon>Pseudomonadota</taxon>
        <taxon>Alphaproteobacteria</taxon>
        <taxon>Sphingomonadales</taxon>
        <taxon>Sphingomonadaceae</taxon>
        <taxon>Stakelama</taxon>
    </lineage>
</organism>
<accession>A0A840YV29</accession>
<dbReference type="RefSeq" id="WP_184001171.1">
    <property type="nucleotide sequence ID" value="NZ_BAABIF010000004.1"/>
</dbReference>
<sequence length="166" mass="17552">MRYRFASILGPAMVMLLSGCHNSGQADHAAVTAEQTGRATVTITTAGGEQVFHVDVARTAAAQERGLMYRTDIPADGGMLFAPYPPDGGTPKMAAFWMKNTPSALDILFIRPDRTIAKIAENAVPFDQTPISSGEPVSAVLEISGGKSAELGIATGDRVEWSLSKD</sequence>
<feature type="signal peptide" evidence="1">
    <location>
        <begin position="1"/>
        <end position="26"/>
    </location>
</feature>
<gene>
    <name evidence="2" type="ORF">FHR23_000302</name>
</gene>
<evidence type="ECO:0000256" key="1">
    <source>
        <dbReference type="SAM" id="SignalP"/>
    </source>
</evidence>
<dbReference type="PANTHER" id="PTHR37953">
    <property type="entry name" value="UPF0127 PROTEIN MJ1496"/>
    <property type="match status" value="1"/>
</dbReference>
<dbReference type="Pfam" id="PF02643">
    <property type="entry name" value="DUF192"/>
    <property type="match status" value="1"/>
</dbReference>
<comment type="caution">
    <text evidence="2">The sequence shown here is derived from an EMBL/GenBank/DDBJ whole genome shotgun (WGS) entry which is preliminary data.</text>
</comment>
<dbReference type="PROSITE" id="PS51257">
    <property type="entry name" value="PROKAR_LIPOPROTEIN"/>
    <property type="match status" value="1"/>
</dbReference>
<evidence type="ECO:0008006" key="4">
    <source>
        <dbReference type="Google" id="ProtNLM"/>
    </source>
</evidence>
<protein>
    <recommendedName>
        <fullName evidence="4">DUF192 domain-containing protein</fullName>
    </recommendedName>
</protein>
<reference evidence="2 3" key="1">
    <citation type="submission" date="2020-08" db="EMBL/GenBank/DDBJ databases">
        <title>Genomic Encyclopedia of Type Strains, Phase IV (KMG-IV): sequencing the most valuable type-strain genomes for metagenomic binning, comparative biology and taxonomic classification.</title>
        <authorList>
            <person name="Goeker M."/>
        </authorList>
    </citation>
    <scope>NUCLEOTIDE SEQUENCE [LARGE SCALE GENOMIC DNA]</scope>
    <source>
        <strain evidence="2 3">DSM 27203</strain>
    </source>
</reference>
<name>A0A840YV29_9SPHN</name>